<organism evidence="3 4">
    <name type="scientific">Phaeosphaeria nodorum (strain SN15 / ATCC MYA-4574 / FGSC 10173)</name>
    <name type="common">Glume blotch fungus</name>
    <name type="synonym">Parastagonospora nodorum</name>
    <dbReference type="NCBI Taxonomy" id="321614"/>
    <lineage>
        <taxon>Eukaryota</taxon>
        <taxon>Fungi</taxon>
        <taxon>Dikarya</taxon>
        <taxon>Ascomycota</taxon>
        <taxon>Pezizomycotina</taxon>
        <taxon>Dothideomycetes</taxon>
        <taxon>Pleosporomycetidae</taxon>
        <taxon>Pleosporales</taxon>
        <taxon>Pleosporineae</taxon>
        <taxon>Phaeosphaeriaceae</taxon>
        <taxon>Parastagonospora</taxon>
    </lineage>
</organism>
<proteinExistence type="predicted"/>
<dbReference type="PANTHER" id="PTHR38790:SF4">
    <property type="entry name" value="2EXR DOMAIN-CONTAINING PROTEIN"/>
    <property type="match status" value="1"/>
</dbReference>
<evidence type="ECO:0000259" key="2">
    <source>
        <dbReference type="Pfam" id="PF24864"/>
    </source>
</evidence>
<protein>
    <recommendedName>
        <fullName evidence="2">DUF7730 domain-containing protein</fullName>
    </recommendedName>
</protein>
<evidence type="ECO:0000256" key="1">
    <source>
        <dbReference type="SAM" id="MobiDB-lite"/>
    </source>
</evidence>
<dbReference type="EMBL" id="CP069030">
    <property type="protein sequence ID" value="QRC98132.1"/>
    <property type="molecule type" value="Genomic_DNA"/>
</dbReference>
<dbReference type="OMA" id="YRANTFI"/>
<dbReference type="PANTHER" id="PTHR38790">
    <property type="entry name" value="2EXR DOMAIN-CONTAINING PROTEIN-RELATED"/>
    <property type="match status" value="1"/>
</dbReference>
<gene>
    <name evidence="3" type="ORF">JI435_042320</name>
</gene>
<sequence length="264" mass="29778">MAVTRKKGSSKTSNDRVVKRPARGFHRFRNGILNVTPKGGELELVKTNQDSPLLRLPGELRSRIWEYALGGYELRSVYIKDSQQITIQRMVPPFAERMNGTQLLRTCRQIYTETALLPYRANTFILETLDTIKHELKKMKPFQRAQIEKIQFEVNTNLFMLDAALGKDNLEVIPGLKHVHVVAFCDSSRDASDVSERTKSVEAAIRNVLDEGLAGRQVKSTCEVRAGNAWSTATHKWKYTSDELDDDSLPNFDLFGSDVSSSSG</sequence>
<accession>A0A7U2F3Q8</accession>
<evidence type="ECO:0000313" key="3">
    <source>
        <dbReference type="EMBL" id="QRC98132.1"/>
    </source>
</evidence>
<dbReference type="Proteomes" id="UP000663193">
    <property type="component" value="Chromosome 8"/>
</dbReference>
<keyword evidence="4" id="KW-1185">Reference proteome</keyword>
<name>A0A7U2F3Q8_PHANO</name>
<feature type="domain" description="DUF7730" evidence="2">
    <location>
        <begin position="100"/>
        <end position="154"/>
    </location>
</feature>
<dbReference type="VEuPathDB" id="FungiDB:JI435_042320"/>
<evidence type="ECO:0000313" key="4">
    <source>
        <dbReference type="Proteomes" id="UP000663193"/>
    </source>
</evidence>
<reference evidence="4" key="1">
    <citation type="journal article" date="2021" name="BMC Genomics">
        <title>Chromosome-level genome assembly and manually-curated proteome of model necrotroph Parastagonospora nodorum Sn15 reveals a genome-wide trove of candidate effector homologs, and redundancy of virulence-related functions within an accessory chromosome.</title>
        <authorList>
            <person name="Bertazzoni S."/>
            <person name="Jones D.A.B."/>
            <person name="Phan H.T."/>
            <person name="Tan K.-C."/>
            <person name="Hane J.K."/>
        </authorList>
    </citation>
    <scope>NUCLEOTIDE SEQUENCE [LARGE SCALE GENOMIC DNA]</scope>
    <source>
        <strain evidence="4">SN15 / ATCC MYA-4574 / FGSC 10173)</strain>
    </source>
</reference>
<dbReference type="InterPro" id="IPR056632">
    <property type="entry name" value="DUF7730"/>
</dbReference>
<feature type="region of interest" description="Disordered" evidence="1">
    <location>
        <begin position="1"/>
        <end position="20"/>
    </location>
</feature>
<dbReference type="Pfam" id="PF24864">
    <property type="entry name" value="DUF7730"/>
    <property type="match status" value="1"/>
</dbReference>
<dbReference type="AlphaFoldDB" id="A0A7U2F3Q8"/>
<dbReference type="OrthoDB" id="5413827at2759"/>